<dbReference type="Proteomes" id="UP000298284">
    <property type="component" value="Unassembled WGS sequence"/>
</dbReference>
<comment type="caution">
    <text evidence="1">The sequence shown here is derived from an EMBL/GenBank/DDBJ whole genome shotgun (WGS) entry which is preliminary data.</text>
</comment>
<dbReference type="AlphaFoldDB" id="A0A4Z0MEP4"/>
<reference evidence="1 2" key="1">
    <citation type="submission" date="2019-04" db="EMBL/GenBank/DDBJ databases">
        <authorList>
            <person name="Feng G."/>
            <person name="Zhang J."/>
            <person name="Zhu H."/>
        </authorList>
    </citation>
    <scope>NUCLEOTIDE SEQUENCE [LARGE SCALE GENOMIC DNA]</scope>
    <source>
        <strain evidence="1 2">JCM 19491</strain>
    </source>
</reference>
<dbReference type="OrthoDB" id="9801102at2"/>
<protein>
    <recommendedName>
        <fullName evidence="3">Killer suppression protein HigA</fullName>
    </recommendedName>
</protein>
<proteinExistence type="predicted"/>
<keyword evidence="2" id="KW-1185">Reference proteome</keyword>
<dbReference type="EMBL" id="SRKZ01000006">
    <property type="protein sequence ID" value="TGD78232.1"/>
    <property type="molecule type" value="Genomic_DNA"/>
</dbReference>
<organism evidence="1 2">
    <name type="scientific">Hymenobacter wooponensis</name>
    <dbReference type="NCBI Taxonomy" id="1525360"/>
    <lineage>
        <taxon>Bacteria</taxon>
        <taxon>Pseudomonadati</taxon>
        <taxon>Bacteroidota</taxon>
        <taxon>Cytophagia</taxon>
        <taxon>Cytophagales</taxon>
        <taxon>Hymenobacteraceae</taxon>
        <taxon>Hymenobacter</taxon>
    </lineage>
</organism>
<dbReference type="RefSeq" id="WP_135532097.1">
    <property type="nucleotide sequence ID" value="NZ_SRKZ01000006.1"/>
</dbReference>
<evidence type="ECO:0000313" key="2">
    <source>
        <dbReference type="Proteomes" id="UP000298284"/>
    </source>
</evidence>
<accession>A0A4Z0MEP4</accession>
<gene>
    <name evidence="1" type="ORF">EU557_19155</name>
</gene>
<sequence>MRKICEDKLFAEEILGVSVAKSLQSMLSDLMAANNIFDLPFGSPTEILGSAGQKYQINLANGYKLLVGCNPIKTPTLLSGIINWEKVRKLIIIDVQG</sequence>
<name>A0A4Z0MEP4_9BACT</name>
<evidence type="ECO:0000313" key="1">
    <source>
        <dbReference type="EMBL" id="TGD78232.1"/>
    </source>
</evidence>
<evidence type="ECO:0008006" key="3">
    <source>
        <dbReference type="Google" id="ProtNLM"/>
    </source>
</evidence>